<dbReference type="NCBIfam" id="TIGR02481">
    <property type="entry name" value="hemeryth_dom"/>
    <property type="match status" value="1"/>
</dbReference>
<dbReference type="Proteomes" id="UP000242792">
    <property type="component" value="Chromosome"/>
</dbReference>
<dbReference type="AlphaFoldDB" id="A0A1V3TFC2"/>
<dbReference type="InterPro" id="IPR012312">
    <property type="entry name" value="Hemerythrin-like"/>
</dbReference>
<evidence type="ECO:0000256" key="3">
    <source>
        <dbReference type="ARBA" id="ARBA00023004"/>
    </source>
</evidence>
<proteinExistence type="inferred from homology"/>
<evidence type="ECO:0000313" key="5">
    <source>
        <dbReference type="EMBL" id="AQZ97713.1"/>
    </source>
</evidence>
<evidence type="ECO:0000256" key="1">
    <source>
        <dbReference type="ARBA" id="ARBA00010587"/>
    </source>
</evidence>
<dbReference type="RefSeq" id="WP_054066198.1">
    <property type="nucleotide sequence ID" value="NZ_CAUCIF010000024.1"/>
</dbReference>
<dbReference type="InterPro" id="IPR050669">
    <property type="entry name" value="Hemerythrin"/>
</dbReference>
<accession>A0A1V0BCN0</accession>
<dbReference type="SUPFAM" id="SSF47188">
    <property type="entry name" value="Hemerythrin-like"/>
    <property type="match status" value="1"/>
</dbReference>
<dbReference type="Gene3D" id="1.20.120.50">
    <property type="entry name" value="Hemerythrin-like"/>
    <property type="match status" value="1"/>
</dbReference>
<dbReference type="Pfam" id="PF01814">
    <property type="entry name" value="Hemerythrin"/>
    <property type="match status" value="1"/>
</dbReference>
<evidence type="ECO:0000259" key="4">
    <source>
        <dbReference type="Pfam" id="PF01814"/>
    </source>
</evidence>
<organism evidence="5 6">
    <name type="scientific">Comamonas kerstersii</name>
    <dbReference type="NCBI Taxonomy" id="225992"/>
    <lineage>
        <taxon>Bacteria</taxon>
        <taxon>Pseudomonadati</taxon>
        <taxon>Pseudomonadota</taxon>
        <taxon>Betaproteobacteria</taxon>
        <taxon>Burkholderiales</taxon>
        <taxon>Comamonadaceae</taxon>
        <taxon>Comamonas</taxon>
    </lineage>
</organism>
<dbReference type="InterPro" id="IPR035938">
    <property type="entry name" value="Hemerythrin-like_sf"/>
</dbReference>
<dbReference type="PANTHER" id="PTHR37164:SF1">
    <property type="entry name" value="BACTERIOHEMERYTHRIN"/>
    <property type="match status" value="1"/>
</dbReference>
<dbReference type="PANTHER" id="PTHR37164">
    <property type="entry name" value="BACTERIOHEMERYTHRIN"/>
    <property type="match status" value="1"/>
</dbReference>
<accession>A0A1V3TFC2</accession>
<dbReference type="KEGG" id="cke:B5M06_04975"/>
<dbReference type="InterPro" id="IPR012827">
    <property type="entry name" value="Hemerythrin_metal-bd"/>
</dbReference>
<comment type="similarity">
    <text evidence="1">Belongs to the hemerythrin family.</text>
</comment>
<evidence type="ECO:0000313" key="6">
    <source>
        <dbReference type="Proteomes" id="UP000242792"/>
    </source>
</evidence>
<keyword evidence="3" id="KW-0408">Iron</keyword>
<dbReference type="EMBL" id="CP020121">
    <property type="protein sequence ID" value="AQZ97713.1"/>
    <property type="molecule type" value="Genomic_DNA"/>
</dbReference>
<sequence>MATLEWSEALVLNVPIMDETHREFVDLLTEVENAADEALLPLWQALISHTEAHFGQEDRWMQATGFAADNCHSTQHKVVLDIMREGAKCCAEGDCSMVRGMTPELADWFSYHAQTMDAALAQHMGSVGFDPATGAVSNAQALPEGLISGCGGACSKQDDHEQHAAQVDKVAQQAQAVSAAGSA</sequence>
<dbReference type="GeneID" id="83038670"/>
<dbReference type="CDD" id="cd12107">
    <property type="entry name" value="Hemerythrin"/>
    <property type="match status" value="1"/>
</dbReference>
<keyword evidence="2" id="KW-0479">Metal-binding</keyword>
<dbReference type="OrthoDB" id="5296936at2"/>
<gene>
    <name evidence="5" type="ORF">B5M06_04975</name>
</gene>
<protein>
    <submittedName>
        <fullName evidence="5">Hemerythrin</fullName>
    </submittedName>
</protein>
<feature type="domain" description="Hemerythrin-like" evidence="4">
    <location>
        <begin position="15"/>
        <end position="120"/>
    </location>
</feature>
<reference evidence="5 6" key="1">
    <citation type="submission" date="2017-03" db="EMBL/GenBank/DDBJ databases">
        <title>Rapid Whole Genome Sequencing of Comamonas kerstersii Causing Continuous ambulatory Peritoneal Dialysis-Associated Peritonitis.</title>
        <authorList>
            <person name="Zheng B."/>
        </authorList>
    </citation>
    <scope>NUCLEOTIDE SEQUENCE [LARGE SCALE GENOMIC DNA]</scope>
    <source>
        <strain evidence="5 6">8943</strain>
    </source>
</reference>
<name>A0A1V3TFC2_9BURK</name>
<dbReference type="GO" id="GO:0046872">
    <property type="term" value="F:metal ion binding"/>
    <property type="evidence" value="ECO:0007669"/>
    <property type="project" value="UniProtKB-KW"/>
</dbReference>
<evidence type="ECO:0000256" key="2">
    <source>
        <dbReference type="ARBA" id="ARBA00022723"/>
    </source>
</evidence>